<evidence type="ECO:0000256" key="2">
    <source>
        <dbReference type="ARBA" id="ARBA00004613"/>
    </source>
</evidence>
<keyword evidence="6" id="KW-0975">Bacterial flagellum</keyword>
<dbReference type="STRING" id="631454.N177_0546"/>
<evidence type="ECO:0000313" key="10">
    <source>
        <dbReference type="Proteomes" id="UP000017819"/>
    </source>
</evidence>
<evidence type="ECO:0000256" key="4">
    <source>
        <dbReference type="ARBA" id="ARBA00016244"/>
    </source>
</evidence>
<keyword evidence="9" id="KW-0282">Flagellum</keyword>
<evidence type="ECO:0000259" key="7">
    <source>
        <dbReference type="Pfam" id="PF06429"/>
    </source>
</evidence>
<name>V4R478_9HYPH</name>
<sequence>MGLAGVLRNALSGIDVTQAGLDVVSRNVANSSTVGYNKQTLNQTVKDYGGPAFGVKAGEVNRVLDQQLQKQLRGELSGAGYVGAMQSYLERLEISFGAPGAANGVESLYSGFEASLERLITSPENPATRAEFVQTAHLLASEMNAVSRDIQTLRGQAETEISDSVTRINEILKGIANANQRIAFSGNSDPGWADQRDALINELAELMEVKVSEPAANGTVSVMTRSGTLLASDVAMELSFNRNATVGAQSRFTDDPATSTLGTIILSGPGRPPLDMIQDNAFGSGKIGALLDLRDQVLVEAQNSLDAMADAMARAMSTYSVPSSEIADGRSIDASGLKSGDRLTFSYMDGGTEKTVTFIATNGKEQGLNDRATARTDDTVVGIDFTQSDADIAAAMTAALASLGASTTVTENGPKSFDFVDTASSGAAITGLRAEATATSLTGGLAIPLFVDGGKAYTGSFDGGSQQLGFAGRIAVNPALLKDSSSLSVYMDPTTTPMGDPARPAAMMARLQSVELRMPNGNIAASLPASGADMGAFVSRIVSTQAMRASAANQAKEAQTQVVAQLEERHALKSGVSVDEEMTKLIQLQMAYQANARVVQTFQEMLDLLMRI</sequence>
<dbReference type="PRINTS" id="PR01005">
    <property type="entry name" value="FLGHOOKAP1"/>
</dbReference>
<dbReference type="Proteomes" id="UP000017819">
    <property type="component" value="Unassembled WGS sequence"/>
</dbReference>
<dbReference type="PATRIC" id="fig|631454.5.peg.536"/>
<evidence type="ECO:0000259" key="8">
    <source>
        <dbReference type="Pfam" id="PF22638"/>
    </source>
</evidence>
<proteinExistence type="inferred from homology"/>
<dbReference type="OrthoDB" id="7181295at2"/>
<dbReference type="GO" id="GO:0005198">
    <property type="term" value="F:structural molecule activity"/>
    <property type="evidence" value="ECO:0007669"/>
    <property type="project" value="InterPro"/>
</dbReference>
<keyword evidence="10" id="KW-1185">Reference proteome</keyword>
<evidence type="ECO:0000313" key="9">
    <source>
        <dbReference type="EMBL" id="ESR26762.1"/>
    </source>
</evidence>
<evidence type="ECO:0000256" key="6">
    <source>
        <dbReference type="ARBA" id="ARBA00023143"/>
    </source>
</evidence>
<dbReference type="InterPro" id="IPR010930">
    <property type="entry name" value="Flg_bb/hook_C_dom"/>
</dbReference>
<organism evidence="9 10">
    <name type="scientific">Lutibaculum baratangense AMV1</name>
    <dbReference type="NCBI Taxonomy" id="631454"/>
    <lineage>
        <taxon>Bacteria</taxon>
        <taxon>Pseudomonadati</taxon>
        <taxon>Pseudomonadota</taxon>
        <taxon>Alphaproteobacteria</taxon>
        <taxon>Hyphomicrobiales</taxon>
        <taxon>Tepidamorphaceae</taxon>
        <taxon>Lutibaculum</taxon>
    </lineage>
</organism>
<keyword evidence="9" id="KW-0969">Cilium</keyword>
<dbReference type="EMBL" id="AWXZ01000013">
    <property type="protein sequence ID" value="ESR26762.1"/>
    <property type="molecule type" value="Genomic_DNA"/>
</dbReference>
<evidence type="ECO:0000256" key="1">
    <source>
        <dbReference type="ARBA" id="ARBA00004365"/>
    </source>
</evidence>
<dbReference type="RefSeq" id="WP_023430695.1">
    <property type="nucleotide sequence ID" value="NZ_AWXZ01000013.1"/>
</dbReference>
<evidence type="ECO:0000256" key="3">
    <source>
        <dbReference type="ARBA" id="ARBA00009677"/>
    </source>
</evidence>
<dbReference type="NCBIfam" id="TIGR02492">
    <property type="entry name" value="flgK_ends"/>
    <property type="match status" value="1"/>
</dbReference>
<dbReference type="Pfam" id="PF22638">
    <property type="entry name" value="FlgK_D1"/>
    <property type="match status" value="1"/>
</dbReference>
<gene>
    <name evidence="9" type="ORF">N177_0546</name>
</gene>
<dbReference type="Pfam" id="PF06429">
    <property type="entry name" value="Flg_bbr_C"/>
    <property type="match status" value="1"/>
</dbReference>
<dbReference type="GO" id="GO:0005576">
    <property type="term" value="C:extracellular region"/>
    <property type="evidence" value="ECO:0007669"/>
    <property type="project" value="UniProtKB-SubCell"/>
</dbReference>
<reference evidence="9 10" key="1">
    <citation type="journal article" date="2014" name="Genome Announc.">
        <title>Draft Genome Sequence of Lutibaculum baratangense Strain AMV1T, Isolated from a Mud Volcano in Andamans, India.</title>
        <authorList>
            <person name="Singh A."/>
            <person name="Sreenivas A."/>
            <person name="Sathyanarayana Reddy G."/>
            <person name="Pinnaka A.K."/>
            <person name="Shivaji S."/>
        </authorList>
    </citation>
    <scope>NUCLEOTIDE SEQUENCE [LARGE SCALE GENOMIC DNA]</scope>
    <source>
        <strain evidence="9 10">AMV1</strain>
    </source>
</reference>
<keyword evidence="5" id="KW-0964">Secreted</keyword>
<dbReference type="AlphaFoldDB" id="V4R478"/>
<dbReference type="GO" id="GO:0044780">
    <property type="term" value="P:bacterial-type flagellum assembly"/>
    <property type="evidence" value="ECO:0007669"/>
    <property type="project" value="InterPro"/>
</dbReference>
<dbReference type="SUPFAM" id="SSF64518">
    <property type="entry name" value="Phase 1 flagellin"/>
    <property type="match status" value="1"/>
</dbReference>
<comment type="subcellular location">
    <subcellularLocation>
        <location evidence="1">Bacterial flagellum</location>
    </subcellularLocation>
    <subcellularLocation>
        <location evidence="2">Secreted</location>
    </subcellularLocation>
</comment>
<feature type="domain" description="Flagellar basal-body/hook protein C-terminal" evidence="7">
    <location>
        <begin position="573"/>
        <end position="611"/>
    </location>
</feature>
<dbReference type="PANTHER" id="PTHR30033:SF2">
    <property type="entry name" value="FLAGELLAR HOOK PROTEIN"/>
    <property type="match status" value="1"/>
</dbReference>
<protein>
    <recommendedName>
        <fullName evidence="4">Flagellar hook-associated protein 1</fullName>
    </recommendedName>
</protein>
<dbReference type="PANTHER" id="PTHR30033">
    <property type="entry name" value="FLAGELLAR HOOK-ASSOCIATED PROTEIN 1"/>
    <property type="match status" value="1"/>
</dbReference>
<dbReference type="GO" id="GO:0009424">
    <property type="term" value="C:bacterial-type flagellum hook"/>
    <property type="evidence" value="ECO:0007669"/>
    <property type="project" value="InterPro"/>
</dbReference>
<dbReference type="InterPro" id="IPR053927">
    <property type="entry name" value="FlgK_helical"/>
</dbReference>
<dbReference type="eggNOG" id="COG1256">
    <property type="taxonomic scope" value="Bacteria"/>
</dbReference>
<feature type="domain" description="Flagellar hook-associated protein FlgK helical" evidence="8">
    <location>
        <begin position="101"/>
        <end position="318"/>
    </location>
</feature>
<comment type="caution">
    <text evidence="9">The sequence shown here is derived from an EMBL/GenBank/DDBJ whole genome shotgun (WGS) entry which is preliminary data.</text>
</comment>
<keyword evidence="9" id="KW-0966">Cell projection</keyword>
<dbReference type="InterPro" id="IPR002371">
    <property type="entry name" value="FlgK"/>
</dbReference>
<comment type="similarity">
    <text evidence="3">Belongs to the flagella basal body rod proteins family.</text>
</comment>
<evidence type="ECO:0000256" key="5">
    <source>
        <dbReference type="ARBA" id="ARBA00022525"/>
    </source>
</evidence>
<accession>V4R478</accession>